<dbReference type="PANTHER" id="PTHR15680:SF9">
    <property type="entry name" value="LARGE RIBOSOMAL SUBUNIT PROTEIN BL19M"/>
    <property type="match status" value="1"/>
</dbReference>
<reference evidence="4" key="1">
    <citation type="submission" date="2014-08" db="EMBL/GenBank/DDBJ databases">
        <authorList>
            <person name="Sharma Rahul"/>
            <person name="Thines Marco"/>
        </authorList>
    </citation>
    <scope>NUCLEOTIDE SEQUENCE</scope>
</reference>
<dbReference type="EMBL" id="LN483345">
    <property type="protein sequence ID" value="CDZ98361.1"/>
    <property type="molecule type" value="Genomic_DNA"/>
</dbReference>
<dbReference type="GO" id="GO:0006412">
    <property type="term" value="P:translation"/>
    <property type="evidence" value="ECO:0007669"/>
    <property type="project" value="InterPro"/>
</dbReference>
<dbReference type="GO" id="GO:0005762">
    <property type="term" value="C:mitochondrial large ribosomal subunit"/>
    <property type="evidence" value="ECO:0007669"/>
    <property type="project" value="TreeGrafter"/>
</dbReference>
<keyword evidence="3" id="KW-0687">Ribonucleoprotein</keyword>
<evidence type="ECO:0000256" key="3">
    <source>
        <dbReference type="ARBA" id="ARBA00023274"/>
    </source>
</evidence>
<comment type="similarity">
    <text evidence="1">Belongs to the bacterial ribosomal protein bL19 family.</text>
</comment>
<dbReference type="Pfam" id="PF01245">
    <property type="entry name" value="Ribosomal_L19"/>
    <property type="match status" value="1"/>
</dbReference>
<proteinExistence type="inferred from homology"/>
<evidence type="ECO:0000313" key="4">
    <source>
        <dbReference type="EMBL" id="CDZ98361.1"/>
    </source>
</evidence>
<protein>
    <submittedName>
        <fullName evidence="4">Mitochondrial/chloroplast ribosomal protein L19</fullName>
    </submittedName>
</protein>
<dbReference type="GO" id="GO:0003735">
    <property type="term" value="F:structural constituent of ribosome"/>
    <property type="evidence" value="ECO:0007669"/>
    <property type="project" value="InterPro"/>
</dbReference>
<dbReference type="InterPro" id="IPR008991">
    <property type="entry name" value="Translation_prot_SH3-like_sf"/>
</dbReference>
<organism evidence="4">
    <name type="scientific">Phaffia rhodozyma</name>
    <name type="common">Yeast</name>
    <name type="synonym">Xanthophyllomyces dendrorhous</name>
    <dbReference type="NCBI Taxonomy" id="264483"/>
    <lineage>
        <taxon>Eukaryota</taxon>
        <taxon>Fungi</taxon>
        <taxon>Dikarya</taxon>
        <taxon>Basidiomycota</taxon>
        <taxon>Agaricomycotina</taxon>
        <taxon>Tremellomycetes</taxon>
        <taxon>Cystofilobasidiales</taxon>
        <taxon>Mrakiaceae</taxon>
        <taxon>Phaffia</taxon>
    </lineage>
</organism>
<keyword evidence="2 4" id="KW-0689">Ribosomal protein</keyword>
<dbReference type="PANTHER" id="PTHR15680">
    <property type="entry name" value="RIBOSOMAL PROTEIN L19"/>
    <property type="match status" value="1"/>
</dbReference>
<dbReference type="SUPFAM" id="SSF50104">
    <property type="entry name" value="Translation proteins SH3-like domain"/>
    <property type="match status" value="1"/>
</dbReference>
<evidence type="ECO:0000256" key="1">
    <source>
        <dbReference type="ARBA" id="ARBA00005781"/>
    </source>
</evidence>
<sequence length="252" mass="27669">MSLSTSTRAFGSLLTRPKSGLSTRSFAVFSAAQAPYRTSTGEEAVLPVHVPLKLGGKKSKNPAYKYVDYRDRQTLAYPFSKAVRVPFLPPLPAPRDIVKPPSGTDMVGHVNTCLKLCLDTNSFYYLFSKHNKDRILPGSILTVTSYTTSAKTHSTTFTGALVAVVRKGINTSFTLRNVVLRTGVEMRFECSSPLVKDVKLLVPADGKEGNIKKQRLSKLYYYRDQPERLADAAKILRAKNQAGGSMAGTVFL</sequence>
<accession>A0A0F7SHH9</accession>
<dbReference type="InterPro" id="IPR001857">
    <property type="entry name" value="Ribosomal_bL19"/>
</dbReference>
<evidence type="ECO:0000256" key="2">
    <source>
        <dbReference type="ARBA" id="ARBA00022980"/>
    </source>
</evidence>
<dbReference type="Gene3D" id="2.30.30.790">
    <property type="match status" value="1"/>
</dbReference>
<dbReference type="InterPro" id="IPR038657">
    <property type="entry name" value="Ribosomal_bL19_sf"/>
</dbReference>
<dbReference type="AlphaFoldDB" id="A0A0F7SHH9"/>
<name>A0A0F7SHH9_PHARH</name>